<dbReference type="PRINTS" id="PR00682">
    <property type="entry name" value="IPNSYNTHASE"/>
</dbReference>
<dbReference type="EMBL" id="ABEU02000025">
    <property type="protein sequence ID" value="PNR27633.1"/>
    <property type="molecule type" value="Genomic_DNA"/>
</dbReference>
<evidence type="ECO:0000259" key="7">
    <source>
        <dbReference type="PROSITE" id="PS51471"/>
    </source>
</evidence>
<evidence type="ECO:0000313" key="10">
    <source>
        <dbReference type="Proteomes" id="UP000006727"/>
    </source>
</evidence>
<evidence type="ECO:0000256" key="1">
    <source>
        <dbReference type="ARBA" id="ARBA00008056"/>
    </source>
</evidence>
<dbReference type="Proteomes" id="UP000006727">
    <property type="component" value="Chromosome 25"/>
</dbReference>
<dbReference type="PANTHER" id="PTHR10209">
    <property type="entry name" value="OXIDOREDUCTASE, 2OG-FE II OXYGENASE FAMILY PROTEIN"/>
    <property type="match status" value="1"/>
</dbReference>
<dbReference type="GO" id="GO:0051213">
    <property type="term" value="F:dioxygenase activity"/>
    <property type="evidence" value="ECO:0007669"/>
    <property type="project" value="UniProtKB-ARBA"/>
</dbReference>
<dbReference type="PaxDb" id="3218-PP1S50_26V6.2"/>
<protein>
    <recommendedName>
        <fullName evidence="7">Fe2OG dioxygenase domain-containing protein</fullName>
    </recommendedName>
</protein>
<reference evidence="8 10" key="1">
    <citation type="journal article" date="2008" name="Science">
        <title>The Physcomitrella genome reveals evolutionary insights into the conquest of land by plants.</title>
        <authorList>
            <person name="Rensing S."/>
            <person name="Lang D."/>
            <person name="Zimmer A."/>
            <person name="Terry A."/>
            <person name="Salamov A."/>
            <person name="Shapiro H."/>
            <person name="Nishiyama T."/>
            <person name="Perroud P.-F."/>
            <person name="Lindquist E."/>
            <person name="Kamisugi Y."/>
            <person name="Tanahashi T."/>
            <person name="Sakakibara K."/>
            <person name="Fujita T."/>
            <person name="Oishi K."/>
            <person name="Shin-I T."/>
            <person name="Kuroki Y."/>
            <person name="Toyoda A."/>
            <person name="Suzuki Y."/>
            <person name="Hashimoto A."/>
            <person name="Yamaguchi K."/>
            <person name="Sugano A."/>
            <person name="Kohara Y."/>
            <person name="Fujiyama A."/>
            <person name="Anterola A."/>
            <person name="Aoki S."/>
            <person name="Ashton N."/>
            <person name="Barbazuk W.B."/>
            <person name="Barker E."/>
            <person name="Bennetzen J."/>
            <person name="Bezanilla M."/>
            <person name="Blankenship R."/>
            <person name="Cho S.H."/>
            <person name="Dutcher S."/>
            <person name="Estelle M."/>
            <person name="Fawcett J.A."/>
            <person name="Gundlach H."/>
            <person name="Hanada K."/>
            <person name="Heyl A."/>
            <person name="Hicks K.A."/>
            <person name="Hugh J."/>
            <person name="Lohr M."/>
            <person name="Mayer K."/>
            <person name="Melkozernov A."/>
            <person name="Murata T."/>
            <person name="Nelson D."/>
            <person name="Pils B."/>
            <person name="Prigge M."/>
            <person name="Reiss B."/>
            <person name="Renner T."/>
            <person name="Rombauts S."/>
            <person name="Rushton P."/>
            <person name="Sanderfoot A."/>
            <person name="Schween G."/>
            <person name="Shiu S.-H."/>
            <person name="Stueber K."/>
            <person name="Theodoulou F.L."/>
            <person name="Tu H."/>
            <person name="Van de Peer Y."/>
            <person name="Verrier P.J."/>
            <person name="Waters E."/>
            <person name="Wood A."/>
            <person name="Yang L."/>
            <person name="Cove D."/>
            <person name="Cuming A."/>
            <person name="Hasebe M."/>
            <person name="Lucas S."/>
            <person name="Mishler D.B."/>
            <person name="Reski R."/>
            <person name="Grigoriev I."/>
            <person name="Quatrano R.S."/>
            <person name="Boore J.L."/>
        </authorList>
    </citation>
    <scope>NUCLEOTIDE SEQUENCE [LARGE SCALE GENOMIC DNA]</scope>
    <source>
        <strain evidence="9 10">cv. Gransden 2004</strain>
    </source>
</reference>
<dbReference type="eggNOG" id="KOG0143">
    <property type="taxonomic scope" value="Eukaryota"/>
</dbReference>
<evidence type="ECO:0000313" key="8">
    <source>
        <dbReference type="EMBL" id="PNR27633.1"/>
    </source>
</evidence>
<dbReference type="GO" id="GO:0046872">
    <property type="term" value="F:metal ion binding"/>
    <property type="evidence" value="ECO:0007669"/>
    <property type="project" value="UniProtKB-KW"/>
</dbReference>
<name>A9S5M4_PHYPA</name>
<dbReference type="RefSeq" id="XP_024365777.1">
    <property type="nucleotide sequence ID" value="XM_024510009.2"/>
</dbReference>
<evidence type="ECO:0000256" key="5">
    <source>
        <dbReference type="RuleBase" id="RU003682"/>
    </source>
</evidence>
<dbReference type="GeneID" id="112277545"/>
<dbReference type="Gene3D" id="2.60.120.330">
    <property type="entry name" value="B-lactam Antibiotic, Isopenicillin N Synthase, Chain"/>
    <property type="match status" value="1"/>
</dbReference>
<dbReference type="EnsemblPlants" id="Pp3c25_9570V3.3">
    <property type="protein sequence ID" value="Pp3c25_9570V3.3"/>
    <property type="gene ID" value="Pp3c25_9570"/>
</dbReference>
<dbReference type="KEGG" id="ppp:112277545"/>
<dbReference type="Gramene" id="Pp3c25_9570V3.3">
    <property type="protein sequence ID" value="Pp3c25_9570V3.3"/>
    <property type="gene ID" value="Pp3c25_9570"/>
</dbReference>
<keyword evidence="10" id="KW-1185">Reference proteome</keyword>
<organism evidence="8">
    <name type="scientific">Physcomitrium patens</name>
    <name type="common">Spreading-leaved earth moss</name>
    <name type="synonym">Physcomitrella patens</name>
    <dbReference type="NCBI Taxonomy" id="3218"/>
    <lineage>
        <taxon>Eukaryota</taxon>
        <taxon>Viridiplantae</taxon>
        <taxon>Streptophyta</taxon>
        <taxon>Embryophyta</taxon>
        <taxon>Bryophyta</taxon>
        <taxon>Bryophytina</taxon>
        <taxon>Bryopsida</taxon>
        <taxon>Funariidae</taxon>
        <taxon>Funariales</taxon>
        <taxon>Funariaceae</taxon>
        <taxon>Physcomitrium</taxon>
    </lineage>
</organism>
<dbReference type="OrthoDB" id="288590at2759"/>
<dbReference type="InterPro" id="IPR027443">
    <property type="entry name" value="IPNS-like_sf"/>
</dbReference>
<evidence type="ECO:0000256" key="4">
    <source>
        <dbReference type="ARBA" id="ARBA00023004"/>
    </source>
</evidence>
<dbReference type="STRING" id="3218.A9S5M4"/>
<comment type="similarity">
    <text evidence="1 5">Belongs to the iron/ascorbate-dependent oxidoreductase family.</text>
</comment>
<keyword evidence="3 5" id="KW-0560">Oxidoreductase</keyword>
<dbReference type="FunFam" id="2.60.120.330:FF:000006">
    <property type="entry name" value="2-oxoglutarate-Fe(II) type oxidoreductase hxnY"/>
    <property type="match status" value="1"/>
</dbReference>
<dbReference type="FunCoup" id="A9S5M4">
    <property type="interactions" value="112"/>
</dbReference>
<keyword evidence="4 5" id="KW-0408">Iron</keyword>
<sequence>MGVDGSDGGYPLECINMASPDKHETAARVREACVTSGFFYLVNHGVDSALLDEVFVQSKKFFALPLEEKMKVIHDKNHRGYTPFEEEVLDPGTQSRGDSKEGYYIGFSVPESDPRSKKPMHGPNQYPSPDLLPGWEETMTLYHSELVKLSKRVSRLLALALDLEETFFDKPGITDDPVATLRLLHYSAEKSNVELGIFGTGAHSDYGLLTLLATDDVPGLQICKYKDAQPQVWEDVPPMKGAYIVNLGDMLERWSNGLFRSTLHRVVSRGIERYSIPFFFEPNFDCLVECLPTCCSEDNPPRYPPLTVGEHLVNKYKETHKGFVSDQKSLNYSLFEGQ</sequence>
<dbReference type="SUPFAM" id="SSF51197">
    <property type="entry name" value="Clavaminate synthase-like"/>
    <property type="match status" value="1"/>
</dbReference>
<dbReference type="AlphaFoldDB" id="A9S5M4"/>
<feature type="region of interest" description="Disordered" evidence="6">
    <location>
        <begin position="109"/>
        <end position="129"/>
    </location>
</feature>
<dbReference type="PROSITE" id="PS51471">
    <property type="entry name" value="FE2OG_OXY"/>
    <property type="match status" value="1"/>
</dbReference>
<dbReference type="InterPro" id="IPR026992">
    <property type="entry name" value="DIOX_N"/>
</dbReference>
<dbReference type="PANTHER" id="PTHR10209:SF867">
    <property type="entry name" value="2-OXOGLUTARATE (2OG) AND FE(II)-DEPENDENT OXYGENASE SUPERFAMILY PROTEIN"/>
    <property type="match status" value="1"/>
</dbReference>
<accession>A9S5M4</accession>
<evidence type="ECO:0000256" key="3">
    <source>
        <dbReference type="ARBA" id="ARBA00023002"/>
    </source>
</evidence>
<dbReference type="EnsemblPlants" id="Pp3c25_9570V3.1">
    <property type="protein sequence ID" value="Pp3c25_9570V3.1"/>
    <property type="gene ID" value="Pp3c25_9570"/>
</dbReference>
<dbReference type="InterPro" id="IPR044861">
    <property type="entry name" value="IPNS-like_FE2OG_OXY"/>
</dbReference>
<evidence type="ECO:0000256" key="2">
    <source>
        <dbReference type="ARBA" id="ARBA00022723"/>
    </source>
</evidence>
<reference evidence="8 10" key="2">
    <citation type="journal article" date="2018" name="Plant J.">
        <title>The Physcomitrella patens chromosome-scale assembly reveals moss genome structure and evolution.</title>
        <authorList>
            <person name="Lang D."/>
            <person name="Ullrich K.K."/>
            <person name="Murat F."/>
            <person name="Fuchs J."/>
            <person name="Jenkins J."/>
            <person name="Haas F.B."/>
            <person name="Piednoel M."/>
            <person name="Gundlach H."/>
            <person name="Van Bel M."/>
            <person name="Meyberg R."/>
            <person name="Vives C."/>
            <person name="Morata J."/>
            <person name="Symeonidi A."/>
            <person name="Hiss M."/>
            <person name="Muchero W."/>
            <person name="Kamisugi Y."/>
            <person name="Saleh O."/>
            <person name="Blanc G."/>
            <person name="Decker E.L."/>
            <person name="van Gessel N."/>
            <person name="Grimwood J."/>
            <person name="Hayes R.D."/>
            <person name="Graham S.W."/>
            <person name="Gunter L.E."/>
            <person name="McDaniel S.F."/>
            <person name="Hoernstein S.N.W."/>
            <person name="Larsson A."/>
            <person name="Li F.W."/>
            <person name="Perroud P.F."/>
            <person name="Phillips J."/>
            <person name="Ranjan P."/>
            <person name="Rokshar D.S."/>
            <person name="Rothfels C.J."/>
            <person name="Schneider L."/>
            <person name="Shu S."/>
            <person name="Stevenson D.W."/>
            <person name="Thummler F."/>
            <person name="Tillich M."/>
            <person name="Villarreal Aguilar J.C."/>
            <person name="Widiez T."/>
            <person name="Wong G.K."/>
            <person name="Wymore A."/>
            <person name="Zhang Y."/>
            <person name="Zimmer A.D."/>
            <person name="Quatrano R.S."/>
            <person name="Mayer K.F.X."/>
            <person name="Goodstein D."/>
            <person name="Casacuberta J.M."/>
            <person name="Vandepoele K."/>
            <person name="Reski R."/>
            <person name="Cuming A.C."/>
            <person name="Tuskan G.A."/>
            <person name="Maumus F."/>
            <person name="Salse J."/>
            <person name="Schmutz J."/>
            <person name="Rensing S.A."/>
        </authorList>
    </citation>
    <scope>NUCLEOTIDE SEQUENCE [LARGE SCALE GENOMIC DNA]</scope>
    <source>
        <strain evidence="9 10">cv. Gransden 2004</strain>
    </source>
</reference>
<proteinExistence type="inferred from homology"/>
<dbReference type="Pfam" id="PF03171">
    <property type="entry name" value="2OG-FeII_Oxy"/>
    <property type="match status" value="1"/>
</dbReference>
<keyword evidence="2 5" id="KW-0479">Metal-binding</keyword>
<reference evidence="9" key="3">
    <citation type="submission" date="2020-12" db="UniProtKB">
        <authorList>
            <consortium name="EnsemblPlants"/>
        </authorList>
    </citation>
    <scope>IDENTIFICATION</scope>
</reference>
<dbReference type="OMA" id="GDQMELW"/>
<dbReference type="InterPro" id="IPR005123">
    <property type="entry name" value="Oxoglu/Fe-dep_dioxygenase_dom"/>
</dbReference>
<gene>
    <name evidence="9" type="primary">LOC112277545</name>
    <name evidence="8" type="ORF">PHYPA_029785</name>
</gene>
<evidence type="ECO:0000256" key="6">
    <source>
        <dbReference type="SAM" id="MobiDB-lite"/>
    </source>
</evidence>
<feature type="domain" description="Fe2OG dioxygenase" evidence="7">
    <location>
        <begin position="177"/>
        <end position="282"/>
    </location>
</feature>
<evidence type="ECO:0000313" key="9">
    <source>
        <dbReference type="EnsemblPlants" id="Pp3c25_9570V3.1"/>
    </source>
</evidence>
<dbReference type="Gramene" id="Pp3c25_9570V3.1">
    <property type="protein sequence ID" value="Pp3c25_9570V3.1"/>
    <property type="gene ID" value="Pp3c25_9570"/>
</dbReference>
<dbReference type="Pfam" id="PF14226">
    <property type="entry name" value="DIOX_N"/>
    <property type="match status" value="1"/>
</dbReference>